<dbReference type="Pfam" id="PF00805">
    <property type="entry name" value="Pentapeptide"/>
    <property type="match status" value="2"/>
</dbReference>
<evidence type="ECO:0000313" key="3">
    <source>
        <dbReference type="Proteomes" id="UP001500151"/>
    </source>
</evidence>
<dbReference type="PANTHER" id="PTHR14136:SF17">
    <property type="entry name" value="BTB_POZ DOMAIN-CONTAINING PROTEIN KCTD9"/>
    <property type="match status" value="1"/>
</dbReference>
<name>A0ABP6E6R0_9ACTN</name>
<evidence type="ECO:0000313" key="2">
    <source>
        <dbReference type="EMBL" id="GAA2661346.1"/>
    </source>
</evidence>
<proteinExistence type="predicted"/>
<dbReference type="InterPro" id="IPR051082">
    <property type="entry name" value="Pentapeptide-BTB/POZ_domain"/>
</dbReference>
<feature type="transmembrane region" description="Helical" evidence="1">
    <location>
        <begin position="12"/>
        <end position="32"/>
    </location>
</feature>
<accession>A0ABP6E6R0</accession>
<protein>
    <recommendedName>
        <fullName evidence="4">Pentapeptide repeat-containing protein</fullName>
    </recommendedName>
</protein>
<sequence>MSSHRGPLSPIAIGALIMSAGLVGIVVGHVSAKGWTWSGLVSDVGTSVGAELVAVAVTVLMIDQLAERRESVRLRQQLVREASSTDHGLALRAILELDVRGWLAEGALVEARLRDANLHDIVLEGQDLHGADLVGANLRKANLSRANVTDCDFNNADLSEAVIEMTDFTGARLQDAQLNHADMAQAILRSADLAGANLAHSDLTEADLRGAVLRGADLTGCLLDNVRMDSSTTWDETTRWPAGFSPEAVIGAAT</sequence>
<reference evidence="3" key="1">
    <citation type="journal article" date="2019" name="Int. J. Syst. Evol. Microbiol.">
        <title>The Global Catalogue of Microorganisms (GCM) 10K type strain sequencing project: providing services to taxonomists for standard genome sequencing and annotation.</title>
        <authorList>
            <consortium name="The Broad Institute Genomics Platform"/>
            <consortium name="The Broad Institute Genome Sequencing Center for Infectious Disease"/>
            <person name="Wu L."/>
            <person name="Ma J."/>
        </authorList>
    </citation>
    <scope>NUCLEOTIDE SEQUENCE [LARGE SCALE GENOMIC DNA]</scope>
    <source>
        <strain evidence="3">JCM 4524</strain>
    </source>
</reference>
<dbReference type="Proteomes" id="UP001500151">
    <property type="component" value="Unassembled WGS sequence"/>
</dbReference>
<keyword evidence="1" id="KW-1133">Transmembrane helix</keyword>
<keyword evidence="1" id="KW-0472">Membrane</keyword>
<organism evidence="2 3">
    <name type="scientific">Streptomyces vastus</name>
    <dbReference type="NCBI Taxonomy" id="285451"/>
    <lineage>
        <taxon>Bacteria</taxon>
        <taxon>Bacillati</taxon>
        <taxon>Actinomycetota</taxon>
        <taxon>Actinomycetes</taxon>
        <taxon>Kitasatosporales</taxon>
        <taxon>Streptomycetaceae</taxon>
        <taxon>Streptomyces</taxon>
    </lineage>
</organism>
<dbReference type="Gene3D" id="2.160.20.80">
    <property type="entry name" value="E3 ubiquitin-protein ligase SopA"/>
    <property type="match status" value="1"/>
</dbReference>
<dbReference type="InterPro" id="IPR001646">
    <property type="entry name" value="5peptide_repeat"/>
</dbReference>
<evidence type="ECO:0000256" key="1">
    <source>
        <dbReference type="SAM" id="Phobius"/>
    </source>
</evidence>
<comment type="caution">
    <text evidence="2">The sequence shown here is derived from an EMBL/GenBank/DDBJ whole genome shotgun (WGS) entry which is preliminary data.</text>
</comment>
<dbReference type="SUPFAM" id="SSF141571">
    <property type="entry name" value="Pentapeptide repeat-like"/>
    <property type="match status" value="1"/>
</dbReference>
<dbReference type="EMBL" id="BAAASJ010000120">
    <property type="protein sequence ID" value="GAA2661346.1"/>
    <property type="molecule type" value="Genomic_DNA"/>
</dbReference>
<gene>
    <name evidence="2" type="ORF">GCM10010307_79540</name>
</gene>
<evidence type="ECO:0008006" key="4">
    <source>
        <dbReference type="Google" id="ProtNLM"/>
    </source>
</evidence>
<dbReference type="RefSeq" id="WP_344396314.1">
    <property type="nucleotide sequence ID" value="NZ_BAAASJ010000120.1"/>
</dbReference>
<keyword evidence="1" id="KW-0812">Transmembrane</keyword>
<feature type="transmembrane region" description="Helical" evidence="1">
    <location>
        <begin position="44"/>
        <end position="66"/>
    </location>
</feature>
<keyword evidence="3" id="KW-1185">Reference proteome</keyword>
<dbReference type="PANTHER" id="PTHR14136">
    <property type="entry name" value="BTB_POZ DOMAIN-CONTAINING PROTEIN KCTD9"/>
    <property type="match status" value="1"/>
</dbReference>